<organism evidence="8 9">
    <name type="scientific">Chrysochromulina tobinii</name>
    <dbReference type="NCBI Taxonomy" id="1460289"/>
    <lineage>
        <taxon>Eukaryota</taxon>
        <taxon>Haptista</taxon>
        <taxon>Haptophyta</taxon>
        <taxon>Prymnesiophyceae</taxon>
        <taxon>Prymnesiales</taxon>
        <taxon>Chrysochromulinaceae</taxon>
        <taxon>Chrysochromulina</taxon>
    </lineage>
</organism>
<keyword evidence="7" id="KW-0472">Membrane</keyword>
<accession>A0A0M0K5L7</accession>
<name>A0A0M0K5L7_9EUKA</name>
<comment type="caution">
    <text evidence="8">The sequence shown here is derived from an EMBL/GenBank/DDBJ whole genome shotgun (WGS) entry which is preliminary data.</text>
</comment>
<evidence type="ECO:0000256" key="6">
    <source>
        <dbReference type="ARBA" id="ARBA00022989"/>
    </source>
</evidence>
<keyword evidence="9" id="KW-1185">Reference proteome</keyword>
<comment type="similarity">
    <text evidence="2">Belongs to the ALG14 family.</text>
</comment>
<dbReference type="GO" id="GO:0043541">
    <property type="term" value="C:UDP-N-acetylglucosamine transferase complex"/>
    <property type="evidence" value="ECO:0007669"/>
    <property type="project" value="TreeGrafter"/>
</dbReference>
<proteinExistence type="inferred from homology"/>
<evidence type="ECO:0000256" key="5">
    <source>
        <dbReference type="ARBA" id="ARBA00022824"/>
    </source>
</evidence>
<evidence type="ECO:0000256" key="1">
    <source>
        <dbReference type="ARBA" id="ARBA00004389"/>
    </source>
</evidence>
<dbReference type="InterPro" id="IPR013969">
    <property type="entry name" value="Oligosacch_biosynth_Alg14"/>
</dbReference>
<sequence length="173" mass="19017">MAVLGSGGHTAEMLALLKTLDRSLYSPREYVIATTDHTSAQRIEAFEASDNANKSNHRLLLLPRSREVGQSYGSSVLTTLYAMMHAVVLVLRSRPSLLLCNGPGTCVPIAAAAIALRWLGIKYVTVVYVESICRVESLSLSGKLLLPFTDHFLVQWPNLVSKYPKARFIGRLC</sequence>
<dbReference type="GO" id="GO:0006488">
    <property type="term" value="P:dolichol-linked oligosaccharide biosynthetic process"/>
    <property type="evidence" value="ECO:0007669"/>
    <property type="project" value="InterPro"/>
</dbReference>
<evidence type="ECO:0000256" key="3">
    <source>
        <dbReference type="ARBA" id="ARBA00017467"/>
    </source>
</evidence>
<evidence type="ECO:0000313" key="9">
    <source>
        <dbReference type="Proteomes" id="UP000037460"/>
    </source>
</evidence>
<dbReference type="Pfam" id="PF08660">
    <property type="entry name" value="Alg14"/>
    <property type="match status" value="1"/>
</dbReference>
<gene>
    <name evidence="8" type="ORF">Ctob_010086</name>
</gene>
<dbReference type="AlphaFoldDB" id="A0A0M0K5L7"/>
<dbReference type="Proteomes" id="UP000037460">
    <property type="component" value="Unassembled WGS sequence"/>
</dbReference>
<keyword evidence="5" id="KW-0256">Endoplasmic reticulum</keyword>
<keyword evidence="4" id="KW-0812">Transmembrane</keyword>
<dbReference type="PANTHER" id="PTHR12154:SF4">
    <property type="entry name" value="UDP-N-ACETYLGLUCOSAMINE TRANSFERASE SUBUNIT ALG14 HOMOLOG"/>
    <property type="match status" value="1"/>
</dbReference>
<keyword evidence="8" id="KW-0808">Transferase</keyword>
<reference evidence="9" key="1">
    <citation type="journal article" date="2015" name="PLoS Genet.">
        <title>Genome Sequence and Transcriptome Analyses of Chrysochromulina tobin: Metabolic Tools for Enhanced Algal Fitness in the Prominent Order Prymnesiales (Haptophyceae).</title>
        <authorList>
            <person name="Hovde B.T."/>
            <person name="Deodato C.R."/>
            <person name="Hunsperger H.M."/>
            <person name="Ryken S.A."/>
            <person name="Yost W."/>
            <person name="Jha R.K."/>
            <person name="Patterson J."/>
            <person name="Monnat R.J. Jr."/>
            <person name="Barlow S.B."/>
            <person name="Starkenburg S.R."/>
            <person name="Cattolico R.A."/>
        </authorList>
    </citation>
    <scope>NUCLEOTIDE SEQUENCE</scope>
    <source>
        <strain evidence="9">CCMP291</strain>
    </source>
</reference>
<evidence type="ECO:0000256" key="4">
    <source>
        <dbReference type="ARBA" id="ARBA00022692"/>
    </source>
</evidence>
<dbReference type="Gene3D" id="3.40.50.2000">
    <property type="entry name" value="Glycogen Phosphorylase B"/>
    <property type="match status" value="1"/>
</dbReference>
<comment type="subcellular location">
    <subcellularLocation>
        <location evidence="1">Endoplasmic reticulum membrane</location>
        <topology evidence="1">Single-pass membrane protein</topology>
    </subcellularLocation>
</comment>
<dbReference type="PANTHER" id="PTHR12154">
    <property type="entry name" value="GLYCOSYL TRANSFERASE-RELATED"/>
    <property type="match status" value="1"/>
</dbReference>
<protein>
    <recommendedName>
        <fullName evidence="3">UDP-N-acetylglucosamine transferase subunit ALG14</fullName>
    </recommendedName>
</protein>
<evidence type="ECO:0000256" key="2">
    <source>
        <dbReference type="ARBA" id="ARBA00009731"/>
    </source>
</evidence>
<evidence type="ECO:0000256" key="7">
    <source>
        <dbReference type="ARBA" id="ARBA00023136"/>
    </source>
</evidence>
<dbReference type="GO" id="GO:0004577">
    <property type="term" value="F:N-acetylglucosaminyldiphosphodolichol N-acetylglucosaminyltransferase activity"/>
    <property type="evidence" value="ECO:0007669"/>
    <property type="project" value="TreeGrafter"/>
</dbReference>
<keyword evidence="6" id="KW-1133">Transmembrane helix</keyword>
<dbReference type="EMBL" id="JWZX01001457">
    <property type="protein sequence ID" value="KOO33678.1"/>
    <property type="molecule type" value="Genomic_DNA"/>
</dbReference>
<evidence type="ECO:0000313" key="8">
    <source>
        <dbReference type="EMBL" id="KOO33678.1"/>
    </source>
</evidence>
<dbReference type="OrthoDB" id="17098at2759"/>